<organism evidence="1 2">
    <name type="scientific">Mariprofundus erugo</name>
    <dbReference type="NCBI Taxonomy" id="2528639"/>
    <lineage>
        <taxon>Bacteria</taxon>
        <taxon>Pseudomonadati</taxon>
        <taxon>Pseudomonadota</taxon>
        <taxon>Candidatius Mariprofundia</taxon>
        <taxon>Mariprofundales</taxon>
        <taxon>Mariprofundaceae</taxon>
        <taxon>Mariprofundus</taxon>
    </lineage>
</organism>
<dbReference type="Gene3D" id="3.40.50.720">
    <property type="entry name" value="NAD(P)-binding Rossmann-like Domain"/>
    <property type="match status" value="1"/>
</dbReference>
<dbReference type="SUPFAM" id="SSF51735">
    <property type="entry name" value="NAD(P)-binding Rossmann-fold domains"/>
    <property type="match status" value="1"/>
</dbReference>
<dbReference type="Pfam" id="PF00106">
    <property type="entry name" value="adh_short"/>
    <property type="match status" value="1"/>
</dbReference>
<evidence type="ECO:0000313" key="1">
    <source>
        <dbReference type="EMBL" id="TLS65319.1"/>
    </source>
</evidence>
<comment type="caution">
    <text evidence="1">The sequence shown here is derived from an EMBL/GenBank/DDBJ whole genome shotgun (WGS) entry which is preliminary data.</text>
</comment>
<dbReference type="AlphaFoldDB" id="A0A5R9GJS9"/>
<proteinExistence type="predicted"/>
<accession>A0A5R9GJS9</accession>
<dbReference type="EMBL" id="VBRY01000019">
    <property type="protein sequence ID" value="TLS65319.1"/>
    <property type="molecule type" value="Genomic_DNA"/>
</dbReference>
<reference evidence="1 2" key="1">
    <citation type="journal article" date="2019" name="Appl. Environ. Microbiol.">
        <title>Environmental Evidence and Genomic Insight of Iron-oxidizing Bacteria Preference Towards More Corrosion Resistant Stainless Steel at Higher Salinities.</title>
        <authorList>
            <person name="Garrison C.E."/>
            <person name="Price K.A."/>
            <person name="Field E.K."/>
        </authorList>
    </citation>
    <scope>NUCLEOTIDE SEQUENCE [LARGE SCALE GENOMIC DNA]</scope>
    <source>
        <strain evidence="1 2">P3</strain>
    </source>
</reference>
<gene>
    <name evidence="1" type="ORF">FEF65_13090</name>
</gene>
<sequence length="88" mass="9923">MDIHIFCCDLARESDREKLITEIQTRPFAVGWLVNNAGIGQFGTIAEAPWQQTEQMLKLNMLGVCAAEDKCRPIFIGESNFQIGRSHL</sequence>
<dbReference type="Proteomes" id="UP000306585">
    <property type="component" value="Unassembled WGS sequence"/>
</dbReference>
<dbReference type="InterPro" id="IPR036291">
    <property type="entry name" value="NAD(P)-bd_dom_sf"/>
</dbReference>
<evidence type="ECO:0000313" key="2">
    <source>
        <dbReference type="Proteomes" id="UP000306585"/>
    </source>
</evidence>
<keyword evidence="2" id="KW-1185">Reference proteome</keyword>
<name>A0A5R9GJS9_9PROT</name>
<protein>
    <submittedName>
        <fullName evidence="1">SDR family NAD(P)-dependent oxidoreductase</fullName>
    </submittedName>
</protein>
<dbReference type="InterPro" id="IPR002347">
    <property type="entry name" value="SDR_fam"/>
</dbReference>